<name>A0A8B9RS91_9AVES</name>
<evidence type="ECO:0000313" key="7">
    <source>
        <dbReference type="Proteomes" id="UP000694541"/>
    </source>
</evidence>
<dbReference type="AlphaFoldDB" id="A0A8B9RS91"/>
<evidence type="ECO:0000256" key="1">
    <source>
        <dbReference type="ARBA" id="ARBA00004496"/>
    </source>
</evidence>
<evidence type="ECO:0000259" key="5">
    <source>
        <dbReference type="Pfam" id="PF17045"/>
    </source>
</evidence>
<dbReference type="Pfam" id="PF17045">
    <property type="entry name" value="CEP63"/>
    <property type="match status" value="1"/>
</dbReference>
<feature type="domain" description="CEP63/Deup1 N-terminal" evidence="5">
    <location>
        <begin position="13"/>
        <end position="143"/>
    </location>
</feature>
<keyword evidence="2" id="KW-0963">Cytoplasm</keyword>
<dbReference type="Ensembl" id="ENSANIT00000006972.1">
    <property type="protein sequence ID" value="ENSANIP00000006746.1"/>
    <property type="gene ID" value="ENSANIG00000004564.1"/>
</dbReference>
<dbReference type="GO" id="GO:0007099">
    <property type="term" value="P:centriole replication"/>
    <property type="evidence" value="ECO:0007669"/>
    <property type="project" value="TreeGrafter"/>
</dbReference>
<accession>A0A8B9RS91</accession>
<dbReference type="PANTHER" id="PTHR18875:SF7">
    <property type="entry name" value="CENTROSOMAL PROTEIN OF 63 KDA"/>
    <property type="match status" value="1"/>
</dbReference>
<evidence type="ECO:0000256" key="2">
    <source>
        <dbReference type="ARBA" id="ARBA00022490"/>
    </source>
</evidence>
<feature type="coiled-coil region" evidence="4">
    <location>
        <begin position="74"/>
        <end position="115"/>
    </location>
</feature>
<dbReference type="InterPro" id="IPR031470">
    <property type="entry name" value="CEP63/Deup1_N"/>
</dbReference>
<evidence type="ECO:0000256" key="4">
    <source>
        <dbReference type="SAM" id="Coils"/>
    </source>
</evidence>
<keyword evidence="3 4" id="KW-0175">Coiled coil</keyword>
<organism evidence="6 7">
    <name type="scientific">Accipiter nisus</name>
    <name type="common">Eurasian sparrowhawk</name>
    <dbReference type="NCBI Taxonomy" id="211598"/>
    <lineage>
        <taxon>Eukaryota</taxon>
        <taxon>Metazoa</taxon>
        <taxon>Chordata</taxon>
        <taxon>Craniata</taxon>
        <taxon>Vertebrata</taxon>
        <taxon>Euteleostomi</taxon>
        <taxon>Archelosauria</taxon>
        <taxon>Archosauria</taxon>
        <taxon>Dinosauria</taxon>
        <taxon>Saurischia</taxon>
        <taxon>Theropoda</taxon>
        <taxon>Coelurosauria</taxon>
        <taxon>Aves</taxon>
        <taxon>Neognathae</taxon>
        <taxon>Neoaves</taxon>
        <taxon>Telluraves</taxon>
        <taxon>Accipitrimorphae</taxon>
        <taxon>Accipitriformes</taxon>
        <taxon>Accipitridae</taxon>
        <taxon>Accipitrinae</taxon>
        <taxon>Accipiter</taxon>
    </lineage>
</organism>
<keyword evidence="7" id="KW-1185">Reference proteome</keyword>
<evidence type="ECO:0000313" key="6">
    <source>
        <dbReference type="Ensembl" id="ENSANIP00000006746.1"/>
    </source>
</evidence>
<dbReference type="Proteomes" id="UP000694541">
    <property type="component" value="Unplaced"/>
</dbReference>
<dbReference type="GO" id="GO:0098535">
    <property type="term" value="P:de novo centriole assembly involved in multi-ciliated epithelial cell differentiation"/>
    <property type="evidence" value="ECO:0007669"/>
    <property type="project" value="TreeGrafter"/>
</dbReference>
<reference evidence="6" key="2">
    <citation type="submission" date="2025-09" db="UniProtKB">
        <authorList>
            <consortium name="Ensembl"/>
        </authorList>
    </citation>
    <scope>IDENTIFICATION</scope>
</reference>
<dbReference type="PANTHER" id="PTHR18875">
    <property type="entry name" value="SARCOMA ANTIGEN NY-SAR-24/CYTOSKELETAL PROTEIN SOJO"/>
    <property type="match status" value="1"/>
</dbReference>
<sequence>MPLPGEQLNGGFLTSCEAELQELMKQIDIMVAHKKSEWETQTQALETCLSVREQELASARAALQEKYKEVGMLRHQVEDTEKAKQDMVKEYEQQLKKFQEELSRLRRSYEKLQKKQLREARGEANKRQGDDQFEISRLTRKLEVCSE</sequence>
<reference evidence="6" key="1">
    <citation type="submission" date="2025-08" db="UniProtKB">
        <authorList>
            <consortium name="Ensembl"/>
        </authorList>
    </citation>
    <scope>IDENTIFICATION</scope>
</reference>
<dbReference type="GO" id="GO:0005737">
    <property type="term" value="C:cytoplasm"/>
    <property type="evidence" value="ECO:0007669"/>
    <property type="project" value="UniProtKB-SubCell"/>
</dbReference>
<proteinExistence type="predicted"/>
<comment type="subcellular location">
    <subcellularLocation>
        <location evidence="1">Cytoplasm</location>
    </subcellularLocation>
</comment>
<protein>
    <recommendedName>
        <fullName evidence="5">CEP63/Deup1 N-terminal domain-containing protein</fullName>
    </recommendedName>
</protein>
<dbReference type="GO" id="GO:0005814">
    <property type="term" value="C:centriole"/>
    <property type="evidence" value="ECO:0007669"/>
    <property type="project" value="TreeGrafter"/>
</dbReference>
<evidence type="ECO:0000256" key="3">
    <source>
        <dbReference type="ARBA" id="ARBA00023054"/>
    </source>
</evidence>